<protein>
    <submittedName>
        <fullName evidence="3">VPS37 C-terminal domain-containing protein</fullName>
    </submittedName>
</protein>
<sequence length="222" mass="25506">MSGAPARDPVGDHPPRQQNVHSDSSDDDDEEVVAVRYNDPELVDFDRIQNQLADVLQRLTGAYNEEQKKQIVAELAGNEQLMHILRPQSFDVPEQLLPETDRDQHVEMRMFELSNRPAEHEAAERMLAQKALLNTQVTEAIWSIRKAHSRAEREQLYRQFKQDHALAEAMSRIHNGRARPIVNRRSLRSPQYIPYPLIPHPPIYRNDVLDLEGGSQPGTSRL</sequence>
<evidence type="ECO:0000256" key="1">
    <source>
        <dbReference type="SAM" id="MobiDB-lite"/>
    </source>
</evidence>
<evidence type="ECO:0000313" key="2">
    <source>
        <dbReference type="Proteomes" id="UP000095287"/>
    </source>
</evidence>
<dbReference type="Proteomes" id="UP000095287">
    <property type="component" value="Unplaced"/>
</dbReference>
<organism evidence="2 3">
    <name type="scientific">Steinernema glaseri</name>
    <dbReference type="NCBI Taxonomy" id="37863"/>
    <lineage>
        <taxon>Eukaryota</taxon>
        <taxon>Metazoa</taxon>
        <taxon>Ecdysozoa</taxon>
        <taxon>Nematoda</taxon>
        <taxon>Chromadorea</taxon>
        <taxon>Rhabditida</taxon>
        <taxon>Tylenchina</taxon>
        <taxon>Panagrolaimomorpha</taxon>
        <taxon>Strongyloidoidea</taxon>
        <taxon>Steinernematidae</taxon>
        <taxon>Steinernema</taxon>
    </lineage>
</organism>
<accession>A0A1I7YGD7</accession>
<feature type="region of interest" description="Disordered" evidence="1">
    <location>
        <begin position="1"/>
        <end position="31"/>
    </location>
</feature>
<evidence type="ECO:0000313" key="3">
    <source>
        <dbReference type="WBParaSite" id="L893_g16065.t1"/>
    </source>
</evidence>
<proteinExistence type="predicted"/>
<dbReference type="AlphaFoldDB" id="A0A1I7YGD7"/>
<keyword evidence="2" id="KW-1185">Reference proteome</keyword>
<reference evidence="3" key="1">
    <citation type="submission" date="2016-11" db="UniProtKB">
        <authorList>
            <consortium name="WormBaseParasite"/>
        </authorList>
    </citation>
    <scope>IDENTIFICATION</scope>
</reference>
<name>A0A1I7YGD7_9BILA</name>
<dbReference type="WBParaSite" id="L893_g16065.t1">
    <property type="protein sequence ID" value="L893_g16065.t1"/>
    <property type="gene ID" value="L893_g16065"/>
</dbReference>